<dbReference type="KEGG" id="dalk:DSCA_37290"/>
<evidence type="ECO:0000313" key="3">
    <source>
        <dbReference type="Proteomes" id="UP000427906"/>
    </source>
</evidence>
<dbReference type="SUPFAM" id="SSF50249">
    <property type="entry name" value="Nucleic acid-binding proteins"/>
    <property type="match status" value="1"/>
</dbReference>
<accession>A0A5K7YPK3</accession>
<organism evidence="2 3">
    <name type="scientific">Desulfosarcina alkanivorans</name>
    <dbReference type="NCBI Taxonomy" id="571177"/>
    <lineage>
        <taxon>Bacteria</taxon>
        <taxon>Pseudomonadati</taxon>
        <taxon>Thermodesulfobacteriota</taxon>
        <taxon>Desulfobacteria</taxon>
        <taxon>Desulfobacterales</taxon>
        <taxon>Desulfosarcinaceae</taxon>
        <taxon>Desulfosarcina</taxon>
    </lineage>
</organism>
<dbReference type="EMBL" id="AP021874">
    <property type="protein sequence ID" value="BBO69799.1"/>
    <property type="molecule type" value="Genomic_DNA"/>
</dbReference>
<dbReference type="PANTHER" id="PTHR34075">
    <property type="entry name" value="BLR3430 PROTEIN"/>
    <property type="match status" value="1"/>
</dbReference>
<gene>
    <name evidence="2" type="ORF">DSCA_37290</name>
</gene>
<proteinExistence type="predicted"/>
<dbReference type="InterPro" id="IPR012340">
    <property type="entry name" value="NA-bd_OB-fold"/>
</dbReference>
<sequence length="139" mass="15371">MPKNQIIFHSDALEKKNDKWVQMGFKCDACGKTSYPVVELCPFCSSGKGKKKQLSKTGTVFSYTITRVPVGPYKPPIIAGYIDLPEGTRVFGQIHADIEDLKNGLQVEMKTGVIWTEKDGTEVLGYYYVPCKNGCGGIK</sequence>
<evidence type="ECO:0000313" key="2">
    <source>
        <dbReference type="EMBL" id="BBO69799.1"/>
    </source>
</evidence>
<dbReference type="AlphaFoldDB" id="A0A5K7YPK3"/>
<dbReference type="Proteomes" id="UP000427906">
    <property type="component" value="Chromosome"/>
</dbReference>
<dbReference type="OrthoDB" id="5514845at2"/>
<name>A0A5K7YPK3_9BACT</name>
<dbReference type="RefSeq" id="WP_155317804.1">
    <property type="nucleotide sequence ID" value="NZ_AP021874.1"/>
</dbReference>
<evidence type="ECO:0000259" key="1">
    <source>
        <dbReference type="Pfam" id="PF01796"/>
    </source>
</evidence>
<protein>
    <recommendedName>
        <fullName evidence="1">ChsH2 C-terminal OB-fold domain-containing protein</fullName>
    </recommendedName>
</protein>
<dbReference type="InterPro" id="IPR052513">
    <property type="entry name" value="Thioester_dehydratase-like"/>
</dbReference>
<keyword evidence="3" id="KW-1185">Reference proteome</keyword>
<reference evidence="2 3" key="1">
    <citation type="submission" date="2019-11" db="EMBL/GenBank/DDBJ databases">
        <title>Comparative genomics of hydrocarbon-degrading Desulfosarcina strains.</title>
        <authorList>
            <person name="Watanabe M."/>
            <person name="Kojima H."/>
            <person name="Fukui M."/>
        </authorList>
    </citation>
    <scope>NUCLEOTIDE SEQUENCE [LARGE SCALE GENOMIC DNA]</scope>
    <source>
        <strain evidence="2 3">PL12</strain>
    </source>
</reference>
<dbReference type="InterPro" id="IPR002878">
    <property type="entry name" value="ChsH2_C"/>
</dbReference>
<dbReference type="Pfam" id="PF01796">
    <property type="entry name" value="OB_ChsH2_C"/>
    <property type="match status" value="1"/>
</dbReference>
<dbReference type="PANTHER" id="PTHR34075:SF5">
    <property type="entry name" value="BLR3430 PROTEIN"/>
    <property type="match status" value="1"/>
</dbReference>
<feature type="domain" description="ChsH2 C-terminal OB-fold" evidence="1">
    <location>
        <begin position="53"/>
        <end position="110"/>
    </location>
</feature>